<protein>
    <submittedName>
        <fullName evidence="2">Putative SAM-dependent methyltransferase</fullName>
        <ecNumber evidence="2">2.1.1.11</ecNumber>
    </submittedName>
</protein>
<dbReference type="InterPro" id="IPR052514">
    <property type="entry name" value="SAM-dependent_MTase"/>
</dbReference>
<feature type="domain" description="Methyltransferase FkbM" evidence="1">
    <location>
        <begin position="206"/>
        <end position="364"/>
    </location>
</feature>
<dbReference type="RefSeq" id="WP_258554237.1">
    <property type="nucleotide sequence ID" value="NZ_UGHZ01000003.1"/>
</dbReference>
<dbReference type="GO" id="GO:0046406">
    <property type="term" value="F:magnesium protoporphyrin IX methyltransferase activity"/>
    <property type="evidence" value="ECO:0007669"/>
    <property type="project" value="UniProtKB-EC"/>
</dbReference>
<dbReference type="Proteomes" id="UP000255335">
    <property type="component" value="Unassembled WGS sequence"/>
</dbReference>
<keyword evidence="2" id="KW-0489">Methyltransferase</keyword>
<dbReference type="AlphaFoldDB" id="A0A377JVM5"/>
<name>A0A377JVM5_9HELI</name>
<dbReference type="InterPro" id="IPR029063">
    <property type="entry name" value="SAM-dependent_MTases_sf"/>
</dbReference>
<dbReference type="GO" id="GO:0032259">
    <property type="term" value="P:methylation"/>
    <property type="evidence" value="ECO:0007669"/>
    <property type="project" value="UniProtKB-KW"/>
</dbReference>
<evidence type="ECO:0000313" key="3">
    <source>
        <dbReference type="Proteomes" id="UP000255335"/>
    </source>
</evidence>
<organism evidence="2 3">
    <name type="scientific">Helicobacter cinaedi</name>
    <dbReference type="NCBI Taxonomy" id="213"/>
    <lineage>
        <taxon>Bacteria</taxon>
        <taxon>Pseudomonadati</taxon>
        <taxon>Campylobacterota</taxon>
        <taxon>Epsilonproteobacteria</taxon>
        <taxon>Campylobacterales</taxon>
        <taxon>Helicobacteraceae</taxon>
        <taxon>Helicobacter</taxon>
    </lineage>
</organism>
<dbReference type="PANTHER" id="PTHR34203:SF15">
    <property type="entry name" value="SLL1173 PROTEIN"/>
    <property type="match status" value="1"/>
</dbReference>
<dbReference type="NCBIfam" id="TIGR01444">
    <property type="entry name" value="fkbM_fam"/>
    <property type="match status" value="1"/>
</dbReference>
<sequence length="388" mass="44761">MKIYDYKGGFVRSRILGLPIVKKGYVLTLLVAGLPIAQRKTYLTQTTGGGVIYDFVYRIFGFSVFKTFKYKKATRSSLFLYHNDLLNQTFFKMSDSEIFEKAQKLCENMDLQSQNIVYQIIFRTKLAALSPSKKIFRLTQHEKKSLEYLDSDFYPRICEITPEVFYYEGYFLPIRHFEVSVFYYKHGLDSFSSQTLAKIKNLDVIDVGGFIGDSALIFQSFTNKNIYSFEATSHNYNLMLQTLKLNNTNRIVPVKKGLGSKKTKMNINILNTLSARSSLIADNNHLGDTKSEEIELITLDNYVKEHDLKIGLIKVDIEGFEMEFLKGAKETICSQKPAMILSIYHQASDFFDIKPLIESWNLGYTFRVYKPTDYSISFETTLMCEVLD</sequence>
<dbReference type="PANTHER" id="PTHR34203">
    <property type="entry name" value="METHYLTRANSFERASE, FKBM FAMILY PROTEIN"/>
    <property type="match status" value="1"/>
</dbReference>
<accession>A0A377JVM5</accession>
<proteinExistence type="predicted"/>
<evidence type="ECO:0000259" key="1">
    <source>
        <dbReference type="Pfam" id="PF05050"/>
    </source>
</evidence>
<dbReference type="Pfam" id="PF05050">
    <property type="entry name" value="Methyltransf_21"/>
    <property type="match status" value="1"/>
</dbReference>
<dbReference type="SUPFAM" id="SSF53335">
    <property type="entry name" value="S-adenosyl-L-methionine-dependent methyltransferases"/>
    <property type="match status" value="1"/>
</dbReference>
<keyword evidence="2" id="KW-0808">Transferase</keyword>
<reference evidence="2 3" key="1">
    <citation type="submission" date="2018-06" db="EMBL/GenBank/DDBJ databases">
        <authorList>
            <consortium name="Pathogen Informatics"/>
            <person name="Doyle S."/>
        </authorList>
    </citation>
    <scope>NUCLEOTIDE SEQUENCE [LARGE SCALE GENOMIC DNA]</scope>
    <source>
        <strain evidence="2 3">NCTC12221</strain>
    </source>
</reference>
<gene>
    <name evidence="2" type="ORF">NCTC12221_01572</name>
</gene>
<dbReference type="EC" id="2.1.1.11" evidence="2"/>
<evidence type="ECO:0000313" key="2">
    <source>
        <dbReference type="EMBL" id="STP13496.1"/>
    </source>
</evidence>
<dbReference type="InterPro" id="IPR006342">
    <property type="entry name" value="FkbM_mtfrase"/>
</dbReference>
<dbReference type="EMBL" id="UGHZ01000003">
    <property type="protein sequence ID" value="STP13496.1"/>
    <property type="molecule type" value="Genomic_DNA"/>
</dbReference>
<dbReference type="Gene3D" id="3.40.50.150">
    <property type="entry name" value="Vaccinia Virus protein VP39"/>
    <property type="match status" value="1"/>
</dbReference>